<dbReference type="Gene3D" id="1.50.10.10">
    <property type="match status" value="1"/>
</dbReference>
<sequence>MKKAHRYNLGITGNCHYIAYIKDDSEVQWMCWPYMDSSFIFGSLLDDEKGGTFKVVPCKPFKTKQQYVENSASIITSFFCEDGDFEVIDFAPRFGIHDRYHKPLQFFRKVRRIKGQPRIKVICDPRGYYGEQKPEISVGSNHINYKGLHYPVRLTTNAAKSYIIEQREFTLTEDIYMVLSGGDPFEAPLKETFEEFYYKTNRYWRGWVKDTFIPNIFQKEMIRSAITIKLHQFEDTGAIIASGTTSLPEYPGSGRNWDYRYCWLRDSYFSLAAMNSLGHFEEAERYLHFIHNILYDICNLQPVYRINGESDITEREVPLKGYDGNGPVRVGNAAYYQKQYDSFGQVILSLLPLYMDERIIHREQMLSLDTIRNLLKEIETRMDEPDAGIWEFRGKQQKHLETYVFHWAGAKAGLKIAQHYGDQLLADLAVKILELSEKNIERCYSKEFECYMSDQTVSYFDASAFLLIIFNYLDPRDPKTLKHFVRLEQELLTPEGMIYRYRAHDDFGDTHATFLICTYWYIESLLVLNRLDEAEKSLQNIIIHSNHLGLLSEDLSSDDGGQWGNFPQTYSHVGLINTVTRLARKRDKLIFE</sequence>
<reference evidence="3 4" key="1">
    <citation type="submission" date="2023-11" db="EMBL/GenBank/DDBJ databases">
        <title>Peredibacter starrii A3.12.</title>
        <authorList>
            <person name="Mitchell R.J."/>
        </authorList>
    </citation>
    <scope>NUCLEOTIDE SEQUENCE [LARGE SCALE GENOMIC DNA]</scope>
    <source>
        <strain evidence="3 4">A3.12</strain>
    </source>
</reference>
<dbReference type="PANTHER" id="PTHR31616">
    <property type="entry name" value="TREHALASE"/>
    <property type="match status" value="1"/>
</dbReference>
<dbReference type="GO" id="GO:0005975">
    <property type="term" value="P:carbohydrate metabolic process"/>
    <property type="evidence" value="ECO:0007669"/>
    <property type="project" value="InterPro"/>
</dbReference>
<name>A0AAX4HTQ3_9BACT</name>
<dbReference type="KEGG" id="psti:SOO65_06810"/>
<protein>
    <submittedName>
        <fullName evidence="3">Glycoside hydrolase family 15 protein</fullName>
    </submittedName>
</protein>
<feature type="domain" description="Trehalase-like N-terminal" evidence="2">
    <location>
        <begin position="11"/>
        <end position="165"/>
    </location>
</feature>
<evidence type="ECO:0000259" key="2">
    <source>
        <dbReference type="Pfam" id="PF19291"/>
    </source>
</evidence>
<dbReference type="InterPro" id="IPR008928">
    <property type="entry name" value="6-hairpin_glycosidase_sf"/>
</dbReference>
<dbReference type="PANTHER" id="PTHR31616:SF0">
    <property type="entry name" value="GLUCAN 1,4-ALPHA-GLUCOSIDASE"/>
    <property type="match status" value="1"/>
</dbReference>
<proteinExistence type="predicted"/>
<evidence type="ECO:0000259" key="1">
    <source>
        <dbReference type="Pfam" id="PF00723"/>
    </source>
</evidence>
<dbReference type="GO" id="GO:0004553">
    <property type="term" value="F:hydrolase activity, hydrolyzing O-glycosyl compounds"/>
    <property type="evidence" value="ECO:0007669"/>
    <property type="project" value="TreeGrafter"/>
</dbReference>
<dbReference type="EMBL" id="CP139487">
    <property type="protein sequence ID" value="WPU66453.1"/>
    <property type="molecule type" value="Genomic_DNA"/>
</dbReference>
<organism evidence="3 4">
    <name type="scientific">Peredibacter starrii</name>
    <dbReference type="NCBI Taxonomy" id="28202"/>
    <lineage>
        <taxon>Bacteria</taxon>
        <taxon>Pseudomonadati</taxon>
        <taxon>Bdellovibrionota</taxon>
        <taxon>Bacteriovoracia</taxon>
        <taxon>Bacteriovoracales</taxon>
        <taxon>Bacteriovoracaceae</taxon>
        <taxon>Peredibacter</taxon>
    </lineage>
</organism>
<feature type="domain" description="GH15-like" evidence="1">
    <location>
        <begin position="218"/>
        <end position="526"/>
    </location>
</feature>
<dbReference type="Proteomes" id="UP001324634">
    <property type="component" value="Chromosome"/>
</dbReference>
<keyword evidence="4" id="KW-1185">Reference proteome</keyword>
<dbReference type="RefSeq" id="WP_321398676.1">
    <property type="nucleotide sequence ID" value="NZ_CP139487.1"/>
</dbReference>
<gene>
    <name evidence="3" type="ORF">SOO65_06810</name>
</gene>
<dbReference type="SUPFAM" id="SSF48208">
    <property type="entry name" value="Six-hairpin glycosidases"/>
    <property type="match status" value="1"/>
</dbReference>
<dbReference type="Pfam" id="PF19291">
    <property type="entry name" value="TREH_N"/>
    <property type="match status" value="1"/>
</dbReference>
<dbReference type="Pfam" id="PF00723">
    <property type="entry name" value="Glyco_hydro_15"/>
    <property type="match status" value="1"/>
</dbReference>
<dbReference type="InterPro" id="IPR012341">
    <property type="entry name" value="6hp_glycosidase-like_sf"/>
</dbReference>
<evidence type="ECO:0000313" key="3">
    <source>
        <dbReference type="EMBL" id="WPU66453.1"/>
    </source>
</evidence>
<dbReference type="AlphaFoldDB" id="A0AAX4HTQ3"/>
<dbReference type="InterPro" id="IPR011613">
    <property type="entry name" value="GH15-like"/>
</dbReference>
<accession>A0AAX4HTQ3</accession>
<dbReference type="InterPro" id="IPR045582">
    <property type="entry name" value="Trehalase-like_N"/>
</dbReference>
<evidence type="ECO:0000313" key="4">
    <source>
        <dbReference type="Proteomes" id="UP001324634"/>
    </source>
</evidence>
<keyword evidence="3" id="KW-0378">Hydrolase</keyword>